<proteinExistence type="predicted"/>
<dbReference type="CDD" id="cd01344">
    <property type="entry name" value="PL2_Passenger_AT"/>
    <property type="match status" value="1"/>
</dbReference>
<evidence type="ECO:0000313" key="4">
    <source>
        <dbReference type="EMBL" id="MEN3931765.1"/>
    </source>
</evidence>
<evidence type="ECO:0000256" key="1">
    <source>
        <dbReference type="ARBA" id="ARBA00022729"/>
    </source>
</evidence>
<feature type="domain" description="Autotransporter" evidence="3">
    <location>
        <begin position="4379"/>
        <end position="4659"/>
    </location>
</feature>
<dbReference type="SUPFAM" id="SSF51126">
    <property type="entry name" value="Pectin lyase-like"/>
    <property type="match status" value="5"/>
</dbReference>
<dbReference type="RefSeq" id="WP_346337812.1">
    <property type="nucleotide sequence ID" value="NZ_JBBYXI010000008.1"/>
</dbReference>
<dbReference type="SUPFAM" id="SSF103515">
    <property type="entry name" value="Autotransporter"/>
    <property type="match status" value="1"/>
</dbReference>
<dbReference type="NCBIfam" id="TIGR02601">
    <property type="entry name" value="autotrns_rpt"/>
    <property type="match status" value="7"/>
</dbReference>
<organism evidence="4 5">
    <name type="scientific">Hohaiivirga grylli</name>
    <dbReference type="NCBI Taxonomy" id="3133970"/>
    <lineage>
        <taxon>Bacteria</taxon>
        <taxon>Pseudomonadati</taxon>
        <taxon>Pseudomonadota</taxon>
        <taxon>Alphaproteobacteria</taxon>
        <taxon>Hyphomicrobiales</taxon>
        <taxon>Methylobacteriaceae</taxon>
        <taxon>Hohaiivirga</taxon>
    </lineage>
</organism>
<dbReference type="Pfam" id="PF18883">
    <property type="entry name" value="AC_1"/>
    <property type="match status" value="1"/>
</dbReference>
<dbReference type="InterPro" id="IPR006315">
    <property type="entry name" value="OM_autotransptr_brl_dom"/>
</dbReference>
<dbReference type="InterPro" id="IPR043990">
    <property type="entry name" value="AC_1"/>
</dbReference>
<dbReference type="Proteomes" id="UP001418637">
    <property type="component" value="Unassembled WGS sequence"/>
</dbReference>
<comment type="caution">
    <text evidence="4">The sequence shown here is derived from an EMBL/GenBank/DDBJ whole genome shotgun (WGS) entry which is preliminary data.</text>
</comment>
<name>A0ABV0BM68_9HYPH</name>
<dbReference type="PANTHER" id="PTHR35037">
    <property type="entry name" value="C-TERMINAL REGION OF AIDA-LIKE PROTEIN"/>
    <property type="match status" value="1"/>
</dbReference>
<dbReference type="InterPro" id="IPR005546">
    <property type="entry name" value="Autotransporte_beta"/>
</dbReference>
<gene>
    <name evidence="4" type="ORF">WJT86_11940</name>
</gene>
<dbReference type="PROSITE" id="PS51208">
    <property type="entry name" value="AUTOTRANSPORTER"/>
    <property type="match status" value="1"/>
</dbReference>
<evidence type="ECO:0000259" key="3">
    <source>
        <dbReference type="PROSITE" id="PS51208"/>
    </source>
</evidence>
<evidence type="ECO:0000313" key="5">
    <source>
        <dbReference type="Proteomes" id="UP001418637"/>
    </source>
</evidence>
<evidence type="ECO:0000256" key="2">
    <source>
        <dbReference type="SAM" id="MobiDB-lite"/>
    </source>
</evidence>
<dbReference type="InterPro" id="IPR011050">
    <property type="entry name" value="Pectin_lyase_fold/virulence"/>
</dbReference>
<feature type="region of interest" description="Disordered" evidence="2">
    <location>
        <begin position="4325"/>
        <end position="4345"/>
    </location>
</feature>
<dbReference type="NCBIfam" id="TIGR01414">
    <property type="entry name" value="autotrans_barl"/>
    <property type="match status" value="1"/>
</dbReference>
<sequence length="4659" mass="465251">MHNKTSRSFLRNRFVANTSVLAITKAARSAQISRVTFRKAIAASLISGSMMLAGGAYAADWTGATDNNWSTGSNWSTGTAPNAAGLQVRFIDDDATLNGKTISVSGSSTLGQLLIGGIDNTTSRAFTIDGGTLNFDNSGSAGLISLSGNRRLTIGSSITSAGALTIQNSSAYGTALIVNSTVDAGGNALTFDVVNNASIQANGVVSNASSVTKSGVGTLTLNGANTFAGTFNFNAGTIAVGNNAAFGTSAIVLAAGGNQTFNIASGSRTLSNQITLNEQFNVNGTGNTLTFTAAQISNLTGTTTFNTGNVTTLAFGSDFALQGTGSVTKTGYGTLVLSSTGNTFSGGLHISQGTVQTGTFSDTLVLGAAGANNMLGTGAISLTDASSNLIINAASSAATVQFAGNISATNGSTIQVNNGATVDFAGGTLDFGTGASKGKLVFTGKVVLGNTLFANAAGSSMSIGGDLEFSAGSTIGQSGIDFILDSTGAQTVTASGAVQNLNAFTKQGTGTATFSSAMTSFESTSFSVLGGVMDIGTANVITPIVNMGGGTINFHTADQIVSSAKLTLLDGTNSTFNLNGFDQTYSVIDGNGALNLNLGGTSTVSNTINLGSIIGTPSAIRISDWDGSLTSSYDYIYVTSDPTASLSSFWFQGYSQGATATDLGNGTWEVRPAGFQSSEWNGMANDLLWGTGGNWVGGDEYSVPNHAGATAIFGNLAGNLSGTNISLATSDGTWTLGSLIVNSSVSTSGAAIAFGNGKIIFDSGVDGVDAYISVQTSSPWLTFNGMVQLNSRTVVSVVPNGIIFFYGGLSGSGDLVIEGPNNVRIASNLNSGYSGDIYLNSGLLGVYSDNNLGTGTLHLATAVSLGYQFPHGKMRVNNKLDIHGTYVTPNNVFFTYVGDISVDSSPTFNVTTITTTAGERAATTFAEGLNLVGSGSVKKDGYGALELMSSNNTFGGGLIVNAGTVYTTLTSDLTIGQLDAGHNYLGSGLINVNANSSASSVLVSVSSAGYTGKLSGSTLTLNNNGEFAFLDGGAFVLESGVLDGGTTSSKGRLRVAGDLTFGGTTLVNRPDIYVDTTTNTSGSSTIYGSGVISGIRDFYKMGNGTTTIDSGIVTFQPSNLYINGGTLRLSADNQISATDTNFVLNGGTFDTAGYRTDIAKLYLRADSSLLLGNTGGITAATRQTAASDWAPSAIWSIQNNGQTWVANDSTTYVRFSSDPSFSASELGNIAFTGYESGAKVVTDSGYWYLIPDATLTNEWGGLASPDNKWGTASNWLASVVPNGVNASATIRDADGSLNGKTIEVDTAYTVNRLNIETSSGANFTIGGSGTLTLDGDDAQIRHAGVNILNLATTINLNTAVELKNNVSTSVGYLDWTGTVTGSGSLTKTGSGLLQISGGASNSYTGGFLWQDASTIQINANGSLFGSGVFQIGDGTAKTYMIESTGASHTVTTGFKLAGNLVYQKDTLNGVTITDSIGTARGLTLSGAGEIDGFRTINLYGNSATNLSTQTEFVTLTLGGTLTGTGGIYKTGGGTLVLNGTGNSFSGGVELVTGMIQVSKNEALGTGVFTVSTPTSYGGGIRGVGGSITNPIVLSNQLNWKGTFSTVGHLLFDYNGTSTITGSIGFNNGAVDGFVGFGKNHILSGTGSIVRGVAGSYSSYFIMRLEGANTYSGGTYLAMGVTQVGRDSVFNENGKVISGALGTGTVYFSGGTIGAYSDTGSGITSRRLSNIISLSGSTLVVTHAGDANTLILDTPTITLRNSKLDWTVNVSQVGGILSVESQLLDNISAGYQGGITKTGAGILELKNANNQISDGIRVTTGTLLATALGDVTTGRLDTDKNYLGTGAHILDGGLMEIATVDGATVRLSGSGMTMNNGGSLSVTGGSNIRTIFDSNSSFTGTTTTGSITTSGQLIKEGAGTVTSVGARLVTPDLVLNSGTLSLTNANLMSGVTQLTMNGGTLALNGLSQTSGAQLVLSADSTIDFGAGSSILTIGSLSLSGDGLNVGSADYTLSLDNWSGNAGAGGGTDQLIISNITAGQKLYNVWFTGGYTIGAKVVLNPNNQLELVPLGKAYIWDNHSVSALWADSNWTDVGSPTAAGDGAVFADDDSGLNGRTISTGSGLTIGSVSFESTQGQQFTLSGGTITFDTADENQSAQLRLVNNSAPTIDAAINLKSNLVITAAGSEALTINGTISGANKSVSKSGDGELALNSSGSNYTSGLTINSGTVTFGASSSVDGLGGVASGPAGIGTLTINGGTLEATGSDQTLHNSVVINNDFTVAGTNGLTLEGSTGATATIANDATITVTDAAGSLTFGEDLPLTGSGDITKAGDGTLNFNSDSAGYSGDVTVNVGTVGIGADQGFGTGSVSLGNGTTLVANTDGLDVSNNIALAAGTQTIATDANDLTLSGVISGDGAVTKTGTGTLTLDAASTYTGGTTITAGTVELANADGAGTGTITVNSGTTLEASFSNGTLDNVLVGAGAFDVTGMNVRIDADNSGYTGTLTVANGASALANDAADLGSSSVVLAGTGQLTIDPVSGRFTLDNKLSGTGTLVADMATGTDVFSFGSGAANGFTGTAAINTGTVAVDANASSALTGATLQLNAGSTAQVTGSQSVGNLTMTGGTINASIDNATGNISSFISTGTLALTSGSVSLDLPSMMNSASTLLIADDGVTNQLVSAATVTGDISNITLIGADGTALGSSSVQQLTQGGSQVANASYNHSLSSTGSNGSGIYVAYELTQLELLASQTLSLTEGTGATGTSAELKAKVTGSGNLEIASNSAITISNASNDYSGSTTVSSGTAKAGVADVFKNTGDMIVASGATLDLNGFANQVNNLQGAGSVVASAALTANNTADSAFSGAISGSGSLTKIGSGELTLSGASSYTGTTTVNAGSLKLTDAGAISSGAATVATNALMELAFDSATFANVIGGAGTVKVSGTDVTLAGTNTLSGQWDVTGSAIATTEGNLGTAGVYLDGAASQLSVTPSAGFTFANALTGNGTLVATMGSGTDAFAFTSGIGSAFTGTLVMGTGSYALSGVNTTALTNATLRADSGSTVTVGTGTQSIGGLTFNGGTMVFDVTAPAQTVANGSVTAGALDINGTGSVVINVPTSGIPSNPATAGDLNILAQDDAGALVRLVTSADITGGAGALDLIDQNGTDLLTSDQQFGILNAAGTTTAATGTYGYRLNTGDSNDGLYVAYALKAVELLSGQTLTLTPSTGATGVATDLSATVSGSGNLEIAAGSATVSLTNIANSYTGTTTVTSGTLQLGSNNALGATSGLSIASGATADVNGYSQTVNGAFTGASGSTLNLAGGSLTINNGGASAGSLTGAGTLAVAGGSLDVTGANAGLTAAVSVASGAEIIIDNVAGIGTSGTATVAGELTIDAASGSFAKGVAGAGTVNVVSGSDITLTGTSTLSGSWAVDAASKLTASTQGNLGTAEIANAGQFTVNTTTDWTLANDFTGAGSFTKSGSGNLTIAQANARTGTTQIDAGVLTLTHADGVGSGNITVGAGALTLAFGTDQTFDNVLLGSGQTNVTGAGVATISSVNSAYTGNWSISGHAALDASTTDSATNLGSGAVNVTGQLTAANAGAFIFSNALTGTGTLSASNGGAAFSFASSAGSAFAGTVALSNNTFDLAGVNTAALTNATLSLGASNVTTVGSGSQAIGNLAFDGGMLKYANLTVPADSASTDLVTTGNVTVSANGGSVAVDPATAGLVVPTTPSQTNLLSQDDDAQVKLVDVSGTVTGAGGLTLTDLAGNVISLTGHTVDIIEGGSTVAIADYDYIFTGKDADGVYLGYGLKQLDLQSGQTLTLAADAGASGNAADMAAKITGSGNLAIDAINASAGTVSLSNATNDYNGVTSVQSGTLQMANDNVLGQTSDVQIAGGATLDMNGYSQTVGAVHTSVGGQLNIADGSTLTIADAQRTSGDTDGGSLEANTLFGSGTFVIDPSIVHVNGKQSNYTGNLQVTGGSELRLNTADAFDTAQSIELVTADDKLTFANLSAYNATWTDVANGSAAVSIKGVGTVTSQDGSQVQLTGDNSSFSGQFVAAVNSVLSASEQKNIGSASIQADGQFQFIADGIWQLENDVTGAGLVLKTGAGILSVDQSLSGFTGLTQVESGTLVVGESVGSSATIGGSVRIEAGALLSGTGSIAGDVYNLGNIVAFNALPNMNGYGITSTSNLTVGSLINAGNVVLGGTLVGNTLTVNGDYAGMSGRVYMNTVFGGDTSQTDRVILNGGRTTGTTSLVITNQGGAGAATNVGIQVIEATNGATTEVTAFKLDQLSSGYRSTTDTLAIGAYDYSLVKGGNGGNSESWYLTSQVDPDRSGAGSSSGTERQLRPEAGIYQLGHQVARTMFMTSLHDRDGYAGMANSNRDYAGWARVTGTRTNGRSAGNALSTTAETFTAQIGVDLFKYESPDLGTFYAGIMGGWGASDLDAKSRQVNQSKATGTTKGYSIGAYGTWYQNDRGQPGAYVDTWAQYSWFNHEVRGSGLPKEKFDAQSLTISLETGYSFLLHSSETAKIYLEPQVQLAYINYTSGSLTEASGTTIRYKDGSGLLARAGARLYGQFNLENGTVLRPYLEANYWYNQKGGKLYMNNDLVPSGAPRSFGEVKLGISGELTKNLQVWGDIGTQFGGKHYNAVTGQVGLKYTW</sequence>
<dbReference type="InterPro" id="IPR051551">
    <property type="entry name" value="Autotransporter_adhesion"/>
</dbReference>
<dbReference type="InterPro" id="IPR012332">
    <property type="entry name" value="Autotransporter_pectin_lyase_C"/>
</dbReference>
<keyword evidence="5" id="KW-1185">Reference proteome</keyword>
<dbReference type="EMBL" id="JBBYXI010000008">
    <property type="protein sequence ID" value="MEN3931765.1"/>
    <property type="molecule type" value="Genomic_DNA"/>
</dbReference>
<accession>A0ABV0BM68</accession>
<dbReference type="SMART" id="SM00869">
    <property type="entry name" value="Autotransporter"/>
    <property type="match status" value="1"/>
</dbReference>
<reference evidence="4 5" key="1">
    <citation type="submission" date="2024-04" db="EMBL/GenBank/DDBJ databases">
        <title>A novel species isolated from cricket.</title>
        <authorList>
            <person name="Wang H.-C."/>
        </authorList>
    </citation>
    <scope>NUCLEOTIDE SEQUENCE [LARGE SCALE GENOMIC DNA]</scope>
    <source>
        <strain evidence="4 5">WL0021</strain>
    </source>
</reference>
<dbReference type="Pfam" id="PF12951">
    <property type="entry name" value="PATR"/>
    <property type="match status" value="15"/>
</dbReference>
<dbReference type="PANTHER" id="PTHR35037:SF2">
    <property type="match status" value="1"/>
</dbReference>
<protein>
    <submittedName>
        <fullName evidence="4">Autotransporter outer membrane beta-barrel domain-containing protein</fullName>
    </submittedName>
</protein>
<dbReference type="InterPro" id="IPR036709">
    <property type="entry name" value="Autotransporte_beta_dom_sf"/>
</dbReference>
<keyword evidence="1" id="KW-0732">Signal</keyword>
<dbReference type="InterPro" id="IPR013425">
    <property type="entry name" value="Autotrns_rpt"/>
</dbReference>
<dbReference type="Gene3D" id="2.160.20.20">
    <property type="match status" value="2"/>
</dbReference>